<reference evidence="1" key="1">
    <citation type="submission" date="2020-10" db="EMBL/GenBank/DDBJ databases">
        <title>Connecting structure to function with the recovery of over 1000 high-quality activated sludge metagenome-assembled genomes encoding full-length rRNA genes using long-read sequencing.</title>
        <authorList>
            <person name="Singleton C.M."/>
            <person name="Petriglieri F."/>
            <person name="Kristensen J.M."/>
            <person name="Kirkegaard R.H."/>
            <person name="Michaelsen T.Y."/>
            <person name="Andersen M.H."/>
            <person name="Karst S.M."/>
            <person name="Dueholm M.S."/>
            <person name="Nielsen P.H."/>
            <person name="Albertsen M."/>
        </authorList>
    </citation>
    <scope>NUCLEOTIDE SEQUENCE</scope>
    <source>
        <strain evidence="1">OdNE_18-Q3-R46-58_BAT3C.305</strain>
    </source>
</reference>
<dbReference type="InterPro" id="IPR029052">
    <property type="entry name" value="Metallo-depent_PP-like"/>
</dbReference>
<sequence length="306" mass="34771">MRRWLLGVCFCVAALAHGETWQFALIGDVPYSAHERRELPRMLEAIADTHVALIAHIGDIKHGQARCDDAVFADRQQLFNASRVPFVFVPGDNEWTDCSRVSNGSYDPLERLATLRSLFWHRPDSLGRKTIPLERQPGAYPEHSRFRLGPVLFVTLNLPGSGNNHGWQDDAGDEFLARNPIVLQWLTDSFARARRDKMAGIILLFQANPGFRHFAQGLPHRGFREFLETVRRETLAFPGQVVAVHGDTHVSRIDQPLRDSMGNRIVNFTRVETFGYPLMGWTRGIIDPDSPALFRFETYSWPPTAQ</sequence>
<name>A0A9D7LPA4_9RHOO</name>
<dbReference type="Gene3D" id="3.60.21.10">
    <property type="match status" value="1"/>
</dbReference>
<evidence type="ECO:0008006" key="3">
    <source>
        <dbReference type="Google" id="ProtNLM"/>
    </source>
</evidence>
<accession>A0A9D7LPA4</accession>
<comment type="caution">
    <text evidence="1">The sequence shown here is derived from an EMBL/GenBank/DDBJ whole genome shotgun (WGS) entry which is preliminary data.</text>
</comment>
<dbReference type="EMBL" id="JADKBR010000011">
    <property type="protein sequence ID" value="MBK8890679.1"/>
    <property type="molecule type" value="Genomic_DNA"/>
</dbReference>
<dbReference type="SUPFAM" id="SSF56300">
    <property type="entry name" value="Metallo-dependent phosphatases"/>
    <property type="match status" value="1"/>
</dbReference>
<organism evidence="1 2">
    <name type="scientific">Candidatus Dechloromonas phosphorivorans</name>
    <dbReference type="NCBI Taxonomy" id="2899244"/>
    <lineage>
        <taxon>Bacteria</taxon>
        <taxon>Pseudomonadati</taxon>
        <taxon>Pseudomonadota</taxon>
        <taxon>Betaproteobacteria</taxon>
        <taxon>Rhodocyclales</taxon>
        <taxon>Azonexaceae</taxon>
        <taxon>Dechloromonas</taxon>
    </lineage>
</organism>
<evidence type="ECO:0000313" key="2">
    <source>
        <dbReference type="Proteomes" id="UP000808146"/>
    </source>
</evidence>
<dbReference type="Proteomes" id="UP000808146">
    <property type="component" value="Unassembled WGS sequence"/>
</dbReference>
<dbReference type="AlphaFoldDB" id="A0A9D7LPA4"/>
<gene>
    <name evidence="1" type="ORF">IPN75_09875</name>
</gene>
<protein>
    <recommendedName>
        <fullName evidence="3">Calcineurin-like phosphoesterase domain-containing protein</fullName>
    </recommendedName>
</protein>
<proteinExistence type="predicted"/>
<evidence type="ECO:0000313" key="1">
    <source>
        <dbReference type="EMBL" id="MBK8890679.1"/>
    </source>
</evidence>